<dbReference type="Proteomes" id="UP000008312">
    <property type="component" value="Unassembled WGS sequence"/>
</dbReference>
<keyword evidence="1" id="KW-0931">ER-Golgi transport</keyword>
<protein>
    <recommendedName>
        <fullName evidence="1">Protein transport protein SEC23</fullName>
    </recommendedName>
</protein>
<comment type="function">
    <text evidence="1">Component of the coat protein complex II (COPII) which promotes the formation of transport vesicles from the endoplasmic reticulum (ER). The coat has two main functions, the physical deformation of the endoplasmic reticulum membrane into vesicles and the selection of cargo molecules.</text>
</comment>
<dbReference type="InParanoid" id="D8M3U0"/>
<reference evidence="2" key="1">
    <citation type="submission" date="2010-02" db="EMBL/GenBank/DDBJ databases">
        <title>Sequencing and annotation of the Blastocystis hominis genome.</title>
        <authorList>
            <person name="Wincker P."/>
        </authorList>
    </citation>
    <scope>NUCLEOTIDE SEQUENCE</scope>
    <source>
        <strain evidence="2">Singapore isolate B</strain>
    </source>
</reference>
<keyword evidence="1" id="KW-0963">Cytoplasm</keyword>
<evidence type="ECO:0000313" key="2">
    <source>
        <dbReference type="EMBL" id="CBK22563.2"/>
    </source>
</evidence>
<keyword evidence="1" id="KW-0256">Endoplasmic reticulum</keyword>
<sequence length="532" mass="59006">METLDECPCVKPVQQSLYNMDSLIDVSSSMDEEQLEIEKKQNCMIVSSVDCLYSDPTLFDSFPLPIGLIIHPFLHNSDSTIHIKSKPVRCENCGVVASKLSEVESNGCWKCTFCSSISSEPYKGEYINKNKQINILECYPELSEDAETVEFGTCSEDENTLYSPTLDTHAIIFVIDKSLTTKQFLHIQNSLSVVFIIEIYELGGQIGEADVYPGSHLPSAADEQYVRVHEREGSDRTKASESFASYLAPFEVNQTRFLDILSTFTVKEERIHPISILTFLTATRYAELLFSTGVFASGQIIVCTQGFFYDLPSDPYLRMGSAEEIVDAELLHQRLFCYQNHLVIDAYLSGCMYNSIRILKSLITPPGGSVLLLADSFQTDFINCIARSFHSASSSSTLTIHIGEGMEVERVLGTCMTSSIKRFGNSSVVTVELGRCFASTSITLLLSAAPNRRPLPWKIPVGVEIALSEQIQAEISYVDRVSKQRLTRLQTFCVQGTDDRVDFLSRIDGYSTAVLIAKDVCSNVASLSSGSV</sequence>
<dbReference type="GO" id="GO:0005096">
    <property type="term" value="F:GTPase activator activity"/>
    <property type="evidence" value="ECO:0007669"/>
    <property type="project" value="TreeGrafter"/>
</dbReference>
<gene>
    <name evidence="2" type="ORF">GSBLH_T00006469001</name>
</gene>
<dbReference type="GO" id="GO:0070971">
    <property type="term" value="C:endoplasmic reticulum exit site"/>
    <property type="evidence" value="ECO:0007669"/>
    <property type="project" value="TreeGrafter"/>
</dbReference>
<keyword evidence="1" id="KW-0653">Protein transport</keyword>
<keyword evidence="3" id="KW-1185">Reference proteome</keyword>
<dbReference type="AlphaFoldDB" id="D8M3U0"/>
<dbReference type="OrthoDB" id="3979788at2759"/>
<comment type="subcellular location">
    <subcellularLocation>
        <location evidence="1">Cytoplasmic vesicle</location>
        <location evidence="1">COPII-coated vesicle membrane</location>
        <topology evidence="1">Peripheral membrane protein</topology>
        <orientation evidence="1">Cytoplasmic side</orientation>
    </subcellularLocation>
    <subcellularLocation>
        <location evidence="1">Endoplasmic reticulum membrane</location>
        <topology evidence="1">Peripheral membrane protein</topology>
        <orientation evidence="1">Cytoplasmic side</orientation>
    </subcellularLocation>
</comment>
<dbReference type="GO" id="GO:0005789">
    <property type="term" value="C:endoplasmic reticulum membrane"/>
    <property type="evidence" value="ECO:0007669"/>
    <property type="project" value="UniProtKB-SubCell"/>
</dbReference>
<organism evidence="2">
    <name type="scientific">Blastocystis hominis</name>
    <dbReference type="NCBI Taxonomy" id="12968"/>
    <lineage>
        <taxon>Eukaryota</taxon>
        <taxon>Sar</taxon>
        <taxon>Stramenopiles</taxon>
        <taxon>Bigyra</taxon>
        <taxon>Opalozoa</taxon>
        <taxon>Opalinata</taxon>
        <taxon>Blastocystidae</taxon>
        <taxon>Blastocystis</taxon>
    </lineage>
</organism>
<proteinExistence type="inferred from homology"/>
<keyword evidence="1" id="KW-0968">Cytoplasmic vesicle</keyword>
<dbReference type="Gene3D" id="3.40.50.410">
    <property type="entry name" value="von Willebrand factor, type A domain"/>
    <property type="match status" value="1"/>
</dbReference>
<dbReference type="GO" id="GO:0006886">
    <property type="term" value="P:intracellular protein transport"/>
    <property type="evidence" value="ECO:0007669"/>
    <property type="project" value="InterPro"/>
</dbReference>
<keyword evidence="1" id="KW-0862">Zinc</keyword>
<evidence type="ECO:0000313" key="3">
    <source>
        <dbReference type="Proteomes" id="UP000008312"/>
    </source>
</evidence>
<dbReference type="InterPro" id="IPR037364">
    <property type="entry name" value="Sec23"/>
</dbReference>
<evidence type="ECO:0000256" key="1">
    <source>
        <dbReference type="RuleBase" id="RU365030"/>
    </source>
</evidence>
<dbReference type="InterPro" id="IPR036465">
    <property type="entry name" value="vWFA_dom_sf"/>
</dbReference>
<dbReference type="EMBL" id="FN668650">
    <property type="protein sequence ID" value="CBK22563.2"/>
    <property type="molecule type" value="Genomic_DNA"/>
</dbReference>
<dbReference type="RefSeq" id="XP_012896611.1">
    <property type="nucleotide sequence ID" value="XM_013041157.1"/>
</dbReference>
<keyword evidence="1" id="KW-0813">Transport</keyword>
<dbReference type="Gene3D" id="2.30.30.380">
    <property type="entry name" value="Zn-finger domain of Sec23/24"/>
    <property type="match status" value="1"/>
</dbReference>
<accession>D8M3U0</accession>
<keyword evidence="1" id="KW-0472">Membrane</keyword>
<dbReference type="Gene3D" id="2.60.40.1670">
    <property type="entry name" value="beta-sandwich domain of Sec23/24"/>
    <property type="match status" value="1"/>
</dbReference>
<keyword evidence="1" id="KW-0479">Metal-binding</keyword>
<dbReference type="GO" id="GO:0008270">
    <property type="term" value="F:zinc ion binding"/>
    <property type="evidence" value="ECO:0007669"/>
    <property type="project" value="InterPro"/>
</dbReference>
<dbReference type="GO" id="GO:0090110">
    <property type="term" value="P:COPII-coated vesicle cargo loading"/>
    <property type="evidence" value="ECO:0007669"/>
    <property type="project" value="TreeGrafter"/>
</dbReference>
<dbReference type="PANTHER" id="PTHR11141:SF6">
    <property type="entry name" value="PROTEIN TRANSPORT PROTEIN SEC23 A"/>
    <property type="match status" value="1"/>
</dbReference>
<dbReference type="PANTHER" id="PTHR11141">
    <property type="entry name" value="PROTEIN TRANSPORT PROTEIN SEC23"/>
    <property type="match status" value="1"/>
</dbReference>
<dbReference type="InterPro" id="IPR036174">
    <property type="entry name" value="Znf_Sec23_Sec24_sf"/>
</dbReference>
<comment type="similarity">
    <text evidence="1">Belongs to the SEC23/SEC24 family. SEC23 subfamily.</text>
</comment>
<dbReference type="SUPFAM" id="SSF81995">
    <property type="entry name" value="beta-sandwich domain of Sec23/24"/>
    <property type="match status" value="1"/>
</dbReference>
<dbReference type="GeneID" id="24922593"/>
<name>D8M3U0_BLAHO</name>
<dbReference type="SUPFAM" id="SSF82919">
    <property type="entry name" value="Zn-finger domain of Sec23/24"/>
    <property type="match status" value="1"/>
</dbReference>
<dbReference type="GO" id="GO:0030127">
    <property type="term" value="C:COPII vesicle coat"/>
    <property type="evidence" value="ECO:0007669"/>
    <property type="project" value="InterPro"/>
</dbReference>